<feature type="compositionally biased region" description="Polar residues" evidence="1">
    <location>
        <begin position="353"/>
        <end position="363"/>
    </location>
</feature>
<evidence type="ECO:0000313" key="4">
    <source>
        <dbReference type="Proteomes" id="UP000195918"/>
    </source>
</evidence>
<proteinExistence type="predicted"/>
<organism evidence="3 4">
    <name type="scientific">Vagococcus fluvialis bH819</name>
    <dbReference type="NCBI Taxonomy" id="1255619"/>
    <lineage>
        <taxon>Bacteria</taxon>
        <taxon>Bacillati</taxon>
        <taxon>Bacillota</taxon>
        <taxon>Bacilli</taxon>
        <taxon>Lactobacillales</taxon>
        <taxon>Enterococcaceae</taxon>
        <taxon>Vagococcus</taxon>
    </lineage>
</organism>
<keyword evidence="2" id="KW-0812">Transmembrane</keyword>
<feature type="compositionally biased region" description="Low complexity" evidence="1">
    <location>
        <begin position="313"/>
        <end position="351"/>
    </location>
</feature>
<keyword evidence="4" id="KW-1185">Reference proteome</keyword>
<feature type="region of interest" description="Disordered" evidence="1">
    <location>
        <begin position="250"/>
        <end position="365"/>
    </location>
</feature>
<dbReference type="AlphaFoldDB" id="A0A1X6WRW2"/>
<feature type="transmembrane region" description="Helical" evidence="2">
    <location>
        <begin position="12"/>
        <end position="31"/>
    </location>
</feature>
<keyword evidence="2" id="KW-1133">Transmembrane helix</keyword>
<feature type="compositionally biased region" description="Polar residues" evidence="1">
    <location>
        <begin position="297"/>
        <end position="312"/>
    </location>
</feature>
<dbReference type="RefSeq" id="WP_086952618.1">
    <property type="nucleotide sequence ID" value="NZ_FWFD01000018.1"/>
</dbReference>
<evidence type="ECO:0000256" key="2">
    <source>
        <dbReference type="SAM" id="Phobius"/>
    </source>
</evidence>
<keyword evidence="2" id="KW-0472">Membrane</keyword>
<evidence type="ECO:0000256" key="1">
    <source>
        <dbReference type="SAM" id="MobiDB-lite"/>
    </source>
</evidence>
<dbReference type="Proteomes" id="UP000195918">
    <property type="component" value="Unassembled WGS sequence"/>
</dbReference>
<name>A0A1X6WRW2_9ENTE</name>
<reference evidence="4" key="1">
    <citation type="submission" date="2017-02" db="EMBL/GenBank/DDBJ databases">
        <authorList>
            <person name="Dridi B."/>
        </authorList>
    </citation>
    <scope>NUCLEOTIDE SEQUENCE [LARGE SCALE GENOMIC DNA]</scope>
    <source>
        <strain evidence="4">bH819</strain>
    </source>
</reference>
<sequence>MKRFGNLGTRKKALIIGGSVIVLSSVGLFGFKQYDTNQRVEAAQELSTKNIDFKVIQKGIDSYVIEDGYLSKNVSSDQLEKNTNQLKKLKEFSKADYIDDNERKVFLKKVSDANQQVDLIANKLDTQKQLNALFEGEVIIENEVKTDGIVKEDVQSVELDLKGFKTEDDWLKSVKKEIEIVGSQIKLKSEATKSVETFFSQDKVKEGVTRKQYDETVKQVNAVKNQKVQEKLKLKLSEVDKELNRLDKVAKEKAEKEAKKTGGTVEKTEDGSYTVVPPKKENDQNSSSVAAPSVNNGTQNYSSTENGSNGPATNYYNETPTNNNNYSSGGQSSGSVSSSNGGSNTSNGKNNYTEHSVQTNPLTGGNVYGGTLDNVDLNNFDITDMPGVEYYNGNK</sequence>
<accession>A0A1X6WRW2</accession>
<protein>
    <submittedName>
        <fullName evidence="3">Uncharacterized protein</fullName>
    </submittedName>
</protein>
<feature type="compositionally biased region" description="Basic and acidic residues" evidence="1">
    <location>
        <begin position="250"/>
        <end position="270"/>
    </location>
</feature>
<gene>
    <name evidence="3" type="ORF">FM121_12905</name>
</gene>
<feature type="compositionally biased region" description="Low complexity" evidence="1">
    <location>
        <begin position="285"/>
        <end position="296"/>
    </location>
</feature>
<evidence type="ECO:0000313" key="3">
    <source>
        <dbReference type="EMBL" id="SLM86989.1"/>
    </source>
</evidence>
<dbReference type="EMBL" id="FWFD01000018">
    <property type="protein sequence ID" value="SLM86989.1"/>
    <property type="molecule type" value="Genomic_DNA"/>
</dbReference>